<dbReference type="PANTHER" id="PTHR47514:SF1">
    <property type="entry name" value="TRANSKETOLASE N-TERMINAL SECTION-RELATED"/>
    <property type="match status" value="1"/>
</dbReference>
<dbReference type="SUPFAM" id="SSF52518">
    <property type="entry name" value="Thiamin diphosphate-binding fold (THDP-binding)"/>
    <property type="match status" value="1"/>
</dbReference>
<keyword evidence="3" id="KW-0786">Thiamine pyrophosphate</keyword>
<dbReference type="Pfam" id="PF00456">
    <property type="entry name" value="Transketolase_N"/>
    <property type="match status" value="1"/>
</dbReference>
<evidence type="ECO:0000256" key="2">
    <source>
        <dbReference type="ARBA" id="ARBA00007131"/>
    </source>
</evidence>
<dbReference type="AlphaFoldDB" id="A0A412WZ55"/>
<gene>
    <name evidence="5" type="ORF">DWW18_12000</name>
</gene>
<comment type="caution">
    <text evidence="5">The sequence shown here is derived from an EMBL/GenBank/DDBJ whole genome shotgun (WGS) entry which is preliminary data.</text>
</comment>
<evidence type="ECO:0000313" key="5">
    <source>
        <dbReference type="EMBL" id="RGV33116.1"/>
    </source>
</evidence>
<dbReference type="InterPro" id="IPR005474">
    <property type="entry name" value="Transketolase_N"/>
</dbReference>
<evidence type="ECO:0000259" key="4">
    <source>
        <dbReference type="Pfam" id="PF00456"/>
    </source>
</evidence>
<feature type="domain" description="Transketolase N-terminal" evidence="4">
    <location>
        <begin position="15"/>
        <end position="254"/>
    </location>
</feature>
<sequence length="263" mass="29773">MRLSLLDMALSSGQRGAHISGSLSCIEIYAVLYGLVLKYDVNNPAWEGRDRMIVGKEHARLAEFPAMAECGFFPKSELLHFEGDNALLAGHPRNLEIGLEYSSCSLGMALSFAVGKAIYAKQHRRNYRHYVILGDAECGEGSVWESVMAAAHYKLDNLVLIIDRNYLSVDGNTEYLMAQRDMEEKFKSFGWSSDTIDGHNIEELYMYLTSVREEKPYALIAETVKGKGVSFIENHKEWHQAVLDAEHYDMAKEEILKKYSNED</sequence>
<evidence type="ECO:0000256" key="1">
    <source>
        <dbReference type="ARBA" id="ARBA00001964"/>
    </source>
</evidence>
<name>A0A412WZ55_9BACT</name>
<organism evidence="5 6">
    <name type="scientific">Butyricimonas virosa</name>
    <dbReference type="NCBI Taxonomy" id="544645"/>
    <lineage>
        <taxon>Bacteria</taxon>
        <taxon>Pseudomonadati</taxon>
        <taxon>Bacteroidota</taxon>
        <taxon>Bacteroidia</taxon>
        <taxon>Bacteroidales</taxon>
        <taxon>Odoribacteraceae</taxon>
        <taxon>Butyricimonas</taxon>
    </lineage>
</organism>
<accession>A0A412WZ55</accession>
<evidence type="ECO:0000256" key="3">
    <source>
        <dbReference type="ARBA" id="ARBA00023052"/>
    </source>
</evidence>
<dbReference type="Gene3D" id="3.40.50.970">
    <property type="match status" value="1"/>
</dbReference>
<proteinExistence type="inferred from homology"/>
<dbReference type="PANTHER" id="PTHR47514">
    <property type="entry name" value="TRANSKETOLASE N-TERMINAL SECTION-RELATED"/>
    <property type="match status" value="1"/>
</dbReference>
<reference evidence="5 6" key="1">
    <citation type="submission" date="2018-08" db="EMBL/GenBank/DDBJ databases">
        <title>A genome reference for cultivated species of the human gut microbiota.</title>
        <authorList>
            <person name="Zou Y."/>
            <person name="Xue W."/>
            <person name="Luo G."/>
        </authorList>
    </citation>
    <scope>NUCLEOTIDE SEQUENCE [LARGE SCALE GENOMIC DNA]</scope>
    <source>
        <strain evidence="5 6">AF14-49</strain>
    </source>
</reference>
<dbReference type="EMBL" id="QRZA01000015">
    <property type="protein sequence ID" value="RGV33116.1"/>
    <property type="molecule type" value="Genomic_DNA"/>
</dbReference>
<dbReference type="InterPro" id="IPR029061">
    <property type="entry name" value="THDP-binding"/>
</dbReference>
<evidence type="ECO:0000313" key="6">
    <source>
        <dbReference type="Proteomes" id="UP000283589"/>
    </source>
</evidence>
<protein>
    <submittedName>
        <fullName evidence="5">Transketolase</fullName>
    </submittedName>
</protein>
<dbReference type="Proteomes" id="UP000283589">
    <property type="component" value="Unassembled WGS sequence"/>
</dbReference>
<dbReference type="CDD" id="cd02012">
    <property type="entry name" value="TPP_TK"/>
    <property type="match status" value="1"/>
</dbReference>
<comment type="cofactor">
    <cofactor evidence="1">
        <name>thiamine diphosphate</name>
        <dbReference type="ChEBI" id="CHEBI:58937"/>
    </cofactor>
</comment>
<comment type="similarity">
    <text evidence="2">Belongs to the transketolase family.</text>
</comment>